<organism evidence="2 3">
    <name type="scientific">Burkholderia pseudomallei</name>
    <name type="common">Pseudomonas pseudomallei</name>
    <dbReference type="NCBI Taxonomy" id="28450"/>
    <lineage>
        <taxon>Bacteria</taxon>
        <taxon>Pseudomonadati</taxon>
        <taxon>Pseudomonadota</taxon>
        <taxon>Betaproteobacteria</taxon>
        <taxon>Burkholderiales</taxon>
        <taxon>Burkholderiaceae</taxon>
        <taxon>Burkholderia</taxon>
        <taxon>pseudomallei group</taxon>
    </lineage>
</organism>
<feature type="compositionally biased region" description="Basic residues" evidence="1">
    <location>
        <begin position="1"/>
        <end position="11"/>
    </location>
</feature>
<sequence length="66" mass="7251">MRRGHGQRVIRRGTAGLNRPPCVGSQWGRRGLELDGGGRARRRAGDDCFFRAIAGARRIEFGDALS</sequence>
<accession>A0AAX0U9N7</accession>
<name>A0AAX0U9N7_BURPE</name>
<dbReference type="Proteomes" id="UP000231878">
    <property type="component" value="Unassembled WGS sequence"/>
</dbReference>
<gene>
    <name evidence="2" type="ORF">CWD88_14825</name>
</gene>
<proteinExistence type="predicted"/>
<feature type="region of interest" description="Disordered" evidence="1">
    <location>
        <begin position="1"/>
        <end position="22"/>
    </location>
</feature>
<comment type="caution">
    <text evidence="2">The sequence shown here is derived from an EMBL/GenBank/DDBJ whole genome shotgun (WGS) entry which is preliminary data.</text>
</comment>
<dbReference type="AlphaFoldDB" id="A0AAX0U9N7"/>
<evidence type="ECO:0000313" key="2">
    <source>
        <dbReference type="EMBL" id="PJO65367.1"/>
    </source>
</evidence>
<protein>
    <submittedName>
        <fullName evidence="2">Uncharacterized protein</fullName>
    </submittedName>
</protein>
<evidence type="ECO:0000256" key="1">
    <source>
        <dbReference type="SAM" id="MobiDB-lite"/>
    </source>
</evidence>
<dbReference type="EMBL" id="PHRB01000013">
    <property type="protein sequence ID" value="PJO65367.1"/>
    <property type="molecule type" value="Genomic_DNA"/>
</dbReference>
<evidence type="ECO:0000313" key="3">
    <source>
        <dbReference type="Proteomes" id="UP000231878"/>
    </source>
</evidence>
<reference evidence="2 3" key="1">
    <citation type="submission" date="2017-11" db="EMBL/GenBank/DDBJ databases">
        <title>Molecular characterization of Burkholderia pseudomallei and closely related isolates from Vietnam.</title>
        <authorList>
            <person name="Ustinov D.V."/>
            <person name="Antonov A.S."/>
            <person name="Avdusheva E.F."/>
            <person name="Shpak I.M."/>
            <person name="Zakharova I.B."/>
            <person name="Thi L.A."/>
            <person name="Teteryatnikova N."/>
            <person name="Lopasteyskaya Y.A."/>
            <person name="Kuzyutina J.A."/>
            <person name="Ngo T.N."/>
            <person name="Victorov D.V."/>
        </authorList>
    </citation>
    <scope>NUCLEOTIDE SEQUENCE [LARGE SCALE GENOMIC DNA]</scope>
    <source>
        <strain evidence="2 3">V1512</strain>
    </source>
</reference>